<dbReference type="AlphaFoldDB" id="A0AAQ4EF44"/>
<proteinExistence type="predicted"/>
<evidence type="ECO:0000313" key="2">
    <source>
        <dbReference type="Proteomes" id="UP001321473"/>
    </source>
</evidence>
<name>A0AAQ4EF44_AMBAM</name>
<keyword evidence="2" id="KW-1185">Reference proteome</keyword>
<feature type="non-terminal residue" evidence="1">
    <location>
        <position position="122"/>
    </location>
</feature>
<gene>
    <name evidence="1" type="ORF">V5799_012060</name>
</gene>
<organism evidence="1 2">
    <name type="scientific">Amblyomma americanum</name>
    <name type="common">Lone star tick</name>
    <dbReference type="NCBI Taxonomy" id="6943"/>
    <lineage>
        <taxon>Eukaryota</taxon>
        <taxon>Metazoa</taxon>
        <taxon>Ecdysozoa</taxon>
        <taxon>Arthropoda</taxon>
        <taxon>Chelicerata</taxon>
        <taxon>Arachnida</taxon>
        <taxon>Acari</taxon>
        <taxon>Parasitiformes</taxon>
        <taxon>Ixodida</taxon>
        <taxon>Ixodoidea</taxon>
        <taxon>Ixodidae</taxon>
        <taxon>Amblyomminae</taxon>
        <taxon>Amblyomma</taxon>
    </lineage>
</organism>
<accession>A0AAQ4EF44</accession>
<dbReference type="Proteomes" id="UP001321473">
    <property type="component" value="Unassembled WGS sequence"/>
</dbReference>
<sequence length="122" mass="13170">MSLTKQDERSSCSVVVLEGATLGPAMNITARVEAHLRVSKATDKLVLKARADTLKDIRVAVLDGTASRCFKPRGLAVDTVSRDADFLIVRLKTPLTVGHPYTLATVHKYQPAADGPITLKET</sequence>
<comment type="caution">
    <text evidence="1">The sequence shown here is derived from an EMBL/GenBank/DDBJ whole genome shotgun (WGS) entry which is preliminary data.</text>
</comment>
<evidence type="ECO:0000313" key="1">
    <source>
        <dbReference type="EMBL" id="KAK8773407.1"/>
    </source>
</evidence>
<protein>
    <submittedName>
        <fullName evidence="1">Uncharacterized protein</fullName>
    </submittedName>
</protein>
<reference evidence="1 2" key="1">
    <citation type="journal article" date="2023" name="Arcadia Sci">
        <title>De novo assembly of a long-read Amblyomma americanum tick genome.</title>
        <authorList>
            <person name="Chou S."/>
            <person name="Poskanzer K.E."/>
            <person name="Rollins M."/>
            <person name="Thuy-Boun P.S."/>
        </authorList>
    </citation>
    <scope>NUCLEOTIDE SEQUENCE [LARGE SCALE GENOMIC DNA]</scope>
    <source>
        <strain evidence="1">F_SG_1</strain>
        <tissue evidence="1">Salivary glands</tissue>
    </source>
</reference>
<dbReference type="EMBL" id="JARKHS020016952">
    <property type="protein sequence ID" value="KAK8773407.1"/>
    <property type="molecule type" value="Genomic_DNA"/>
</dbReference>